<gene>
    <name evidence="2" type="ORF">HBF25_10520</name>
</gene>
<proteinExistence type="predicted"/>
<comment type="caution">
    <text evidence="2">The sequence shown here is derived from an EMBL/GenBank/DDBJ whole genome shotgun (WGS) entry which is preliminary data.</text>
</comment>
<protein>
    <submittedName>
        <fullName evidence="2">NAD(P)-dependent alcohol dehydrogenase</fullName>
    </submittedName>
</protein>
<feature type="domain" description="Enoyl reductase (ER)" evidence="1">
    <location>
        <begin position="14"/>
        <end position="339"/>
    </location>
</feature>
<accession>A0A7X5UAJ7</accession>
<evidence type="ECO:0000313" key="3">
    <source>
        <dbReference type="Proteomes" id="UP000490980"/>
    </source>
</evidence>
<dbReference type="AlphaFoldDB" id="A0A7X5UAJ7"/>
<dbReference type="SUPFAM" id="SSF50129">
    <property type="entry name" value="GroES-like"/>
    <property type="match status" value="1"/>
</dbReference>
<reference evidence="2 3" key="1">
    <citation type="submission" date="2020-03" db="EMBL/GenBank/DDBJ databases">
        <authorList>
            <person name="Lai Q."/>
        </authorList>
    </citation>
    <scope>NUCLEOTIDE SEQUENCE [LARGE SCALE GENOMIC DNA]</scope>
    <source>
        <strain evidence="2 3">CCUG 25036</strain>
    </source>
</reference>
<dbReference type="InterPro" id="IPR013154">
    <property type="entry name" value="ADH-like_N"/>
</dbReference>
<dbReference type="InterPro" id="IPR011032">
    <property type="entry name" value="GroES-like_sf"/>
</dbReference>
<evidence type="ECO:0000259" key="1">
    <source>
        <dbReference type="SMART" id="SM00829"/>
    </source>
</evidence>
<name>A0A7X5UAJ7_9GAMM</name>
<dbReference type="SUPFAM" id="SSF51735">
    <property type="entry name" value="NAD(P)-binding Rossmann-fold domains"/>
    <property type="match status" value="1"/>
</dbReference>
<dbReference type="CDD" id="cd08276">
    <property type="entry name" value="MDR7"/>
    <property type="match status" value="1"/>
</dbReference>
<dbReference type="GO" id="GO:0016491">
    <property type="term" value="F:oxidoreductase activity"/>
    <property type="evidence" value="ECO:0007669"/>
    <property type="project" value="InterPro"/>
</dbReference>
<dbReference type="Pfam" id="PF00107">
    <property type="entry name" value="ADH_zinc_N"/>
    <property type="match status" value="1"/>
</dbReference>
<dbReference type="PANTHER" id="PTHR45033:SF2">
    <property type="entry name" value="ZINC-TYPE ALCOHOL DEHYDROGENASE-LIKE PROTEIN C1773.06C"/>
    <property type="match status" value="1"/>
</dbReference>
<dbReference type="EMBL" id="JAARLZ010000005">
    <property type="protein sequence ID" value="NII06820.1"/>
    <property type="molecule type" value="Genomic_DNA"/>
</dbReference>
<dbReference type="Pfam" id="PF08240">
    <property type="entry name" value="ADH_N"/>
    <property type="match status" value="1"/>
</dbReference>
<dbReference type="SMART" id="SM00829">
    <property type="entry name" value="PKS_ER"/>
    <property type="match status" value="1"/>
</dbReference>
<dbReference type="InterPro" id="IPR052711">
    <property type="entry name" value="Zinc_ADH-like"/>
</dbReference>
<dbReference type="InterPro" id="IPR013149">
    <property type="entry name" value="ADH-like_C"/>
</dbReference>
<organism evidence="2 3">
    <name type="scientific">Luteibacter anthropi</name>
    <dbReference type="NCBI Taxonomy" id="564369"/>
    <lineage>
        <taxon>Bacteria</taxon>
        <taxon>Pseudomonadati</taxon>
        <taxon>Pseudomonadota</taxon>
        <taxon>Gammaproteobacteria</taxon>
        <taxon>Lysobacterales</taxon>
        <taxon>Rhodanobacteraceae</taxon>
        <taxon>Luteibacter</taxon>
    </lineage>
</organism>
<dbReference type="Gene3D" id="3.90.180.10">
    <property type="entry name" value="Medium-chain alcohol dehydrogenases, catalytic domain"/>
    <property type="match status" value="1"/>
</dbReference>
<dbReference type="PANTHER" id="PTHR45033">
    <property type="match status" value="1"/>
</dbReference>
<sequence length="344" mass="36372">MNRTMKCWQLAAFGLENLHLTDVLVPEPGPGEVLVRVEAVSLNYRDRLVIQGELLPGPPAMPFVPASDMAGKVVSTGSGVSRVREGDRVVANFWTPWIEGEPPPDMTRHGLSLGGPLPGVLSEYIILHEDVLVHSPASLSAPEASTLPIAALTAWFALVETGRLHAGQSVLVQGTGGVAIFGLQLAKALGAQVIVTSRSAEKLARARDLGADAIIDTGANPAWAVKALELTEGRGVDHILELIGGDNLRQSASALASGGRIAQIGFLDGADITLPVLPLMLRRAVIQGITVGHRTSLENMIRAIDHHRIKPVIDTTYAFDNALAAFDHLGRGPFGKVVITLPGD</sequence>
<keyword evidence="3" id="KW-1185">Reference proteome</keyword>
<dbReference type="InterPro" id="IPR036291">
    <property type="entry name" value="NAD(P)-bd_dom_sf"/>
</dbReference>
<evidence type="ECO:0000313" key="2">
    <source>
        <dbReference type="EMBL" id="NII06820.1"/>
    </source>
</evidence>
<dbReference type="Proteomes" id="UP000490980">
    <property type="component" value="Unassembled WGS sequence"/>
</dbReference>
<dbReference type="Gene3D" id="3.40.50.720">
    <property type="entry name" value="NAD(P)-binding Rossmann-like Domain"/>
    <property type="match status" value="1"/>
</dbReference>
<dbReference type="InterPro" id="IPR020843">
    <property type="entry name" value="ER"/>
</dbReference>